<sequence length="328" mass="38191">MFSDLCNVNEHRYANVHSDIVVLSDDSVKNVDSSEVRSLQAILSGKPIEDAFHILNADQSNELPDSACVRLLMEYKDYSENIENMYYNGSGFFINQTMIMIAGHNLYSQNNAASNVCYYKQSLDSTEFKLDVLGYDIMKPINSWLLTKKIIFGIDITESIYVLLNYINDYYLIKYEKFKLESFRLNYYYIHPKWMENEKHDIALLFADHPQNNFLKLSTSHTLGKIRTSSCPRGRYKSVSYGEATEYNNIMPYSRYRIRKQWMCYNMLAGDHSVVGVHAYNRGKLNFGTSIKYNMPFINNGIRNRYLMTFCDKAFNDFANPNYILSAI</sequence>
<proteinExistence type="predicted"/>
<accession>A0A5C0UG63</accession>
<dbReference type="RefSeq" id="WP_148971792.1">
    <property type="nucleotide sequence ID" value="NZ_OX638200.1"/>
</dbReference>
<dbReference type="SUPFAM" id="SSF50494">
    <property type="entry name" value="Trypsin-like serine proteases"/>
    <property type="match status" value="1"/>
</dbReference>
<dbReference type="EMBL" id="CP043316">
    <property type="protein sequence ID" value="QEK38671.1"/>
    <property type="molecule type" value="Genomic_DNA"/>
</dbReference>
<keyword evidence="2" id="KW-1185">Reference proteome</keyword>
<dbReference type="InterPro" id="IPR009003">
    <property type="entry name" value="Peptidase_S1_PA"/>
</dbReference>
<reference evidence="1 2" key="1">
    <citation type="submission" date="2019-08" db="EMBL/GenBank/DDBJ databases">
        <title>Highly reduced genomes of protist endosymbionts show evolutionary convergence.</title>
        <authorList>
            <person name="George E."/>
            <person name="Husnik F."/>
            <person name="Tashyreva D."/>
            <person name="Prokopchuk G."/>
            <person name="Horak A."/>
            <person name="Kwong W.K."/>
            <person name="Lukes J."/>
            <person name="Keeling P.J."/>
        </authorList>
    </citation>
    <scope>NUCLEOTIDE SEQUENCE [LARGE SCALE GENOMIC DNA]</scope>
    <source>
        <strain evidence="1">1604LC</strain>
    </source>
</reference>
<dbReference type="Proteomes" id="UP000325004">
    <property type="component" value="Chromosome"/>
</dbReference>
<name>A0A5C0UG63_9PROT</name>
<organism evidence="1 2">
    <name type="scientific">Candidatus Cytomitobacter primus</name>
    <dbReference type="NCBI Taxonomy" id="2066024"/>
    <lineage>
        <taxon>Bacteria</taxon>
        <taxon>Pseudomonadati</taxon>
        <taxon>Pseudomonadota</taxon>
        <taxon>Alphaproteobacteria</taxon>
        <taxon>Holosporales</taxon>
        <taxon>Holosporaceae</taxon>
        <taxon>Candidatus Cytomitobacter</taxon>
    </lineage>
</organism>
<dbReference type="OrthoDB" id="122332at2"/>
<dbReference type="KEGG" id="cpri:FZC34_01995"/>
<evidence type="ECO:0000313" key="2">
    <source>
        <dbReference type="Proteomes" id="UP000325004"/>
    </source>
</evidence>
<gene>
    <name evidence="1" type="ORF">FZC34_01995</name>
</gene>
<protein>
    <submittedName>
        <fullName evidence="1">Uncharacterized protein</fullName>
    </submittedName>
</protein>
<evidence type="ECO:0000313" key="1">
    <source>
        <dbReference type="EMBL" id="QEK38671.1"/>
    </source>
</evidence>
<dbReference type="AlphaFoldDB" id="A0A5C0UG63"/>